<keyword evidence="3" id="KW-1185">Reference proteome</keyword>
<gene>
    <name evidence="2" type="ORF">P3G67_06225</name>
</gene>
<dbReference type="RefSeq" id="WP_276092570.1">
    <property type="nucleotide sequence ID" value="NZ_JARJBC010000003.1"/>
</dbReference>
<comment type="caution">
    <text evidence="2">The sequence shown here is derived from an EMBL/GenBank/DDBJ whole genome shotgun (WGS) entry which is preliminary data.</text>
</comment>
<proteinExistence type="predicted"/>
<evidence type="ECO:0000313" key="3">
    <source>
        <dbReference type="Proteomes" id="UP001216579"/>
    </source>
</evidence>
<protein>
    <submittedName>
        <fullName evidence="2">Uncharacterized protein</fullName>
    </submittedName>
</protein>
<reference evidence="2 3" key="1">
    <citation type="submission" date="2023-03" db="EMBL/GenBank/DDBJ databases">
        <title>Draft genome sequence of Streptomyces sp. RB6PN23 isolated from peat swamp forest in Thailand.</title>
        <authorList>
            <person name="Klaysubun C."/>
            <person name="Duangmal K."/>
        </authorList>
    </citation>
    <scope>NUCLEOTIDE SEQUENCE [LARGE SCALE GENOMIC DNA]</scope>
    <source>
        <strain evidence="2 3">RB6PN23</strain>
    </source>
</reference>
<organism evidence="2 3">
    <name type="scientific">Streptomyces silvisoli</name>
    <dbReference type="NCBI Taxonomy" id="3034235"/>
    <lineage>
        <taxon>Bacteria</taxon>
        <taxon>Bacillati</taxon>
        <taxon>Actinomycetota</taxon>
        <taxon>Actinomycetes</taxon>
        <taxon>Kitasatosporales</taxon>
        <taxon>Streptomycetaceae</taxon>
        <taxon>Streptomyces</taxon>
    </lineage>
</organism>
<name>A0ABT5ZGU4_9ACTN</name>
<feature type="region of interest" description="Disordered" evidence="1">
    <location>
        <begin position="36"/>
        <end position="60"/>
    </location>
</feature>
<evidence type="ECO:0000256" key="1">
    <source>
        <dbReference type="SAM" id="MobiDB-lite"/>
    </source>
</evidence>
<sequence>MSAPLPARRQWLYAPTALFVDAADVGDRAVRAALSRLRTPPGGDVNALRPAPEQPDPVTG</sequence>
<accession>A0ABT5ZGU4</accession>
<dbReference type="Proteomes" id="UP001216579">
    <property type="component" value="Unassembled WGS sequence"/>
</dbReference>
<dbReference type="EMBL" id="JARJBC010000003">
    <property type="protein sequence ID" value="MDF3288835.1"/>
    <property type="molecule type" value="Genomic_DNA"/>
</dbReference>
<evidence type="ECO:0000313" key="2">
    <source>
        <dbReference type="EMBL" id="MDF3288835.1"/>
    </source>
</evidence>